<dbReference type="GO" id="GO:0005886">
    <property type="term" value="C:plasma membrane"/>
    <property type="evidence" value="ECO:0007669"/>
    <property type="project" value="UniProtKB-SubCell"/>
</dbReference>
<name>A0A5D0MPC9_FLESI</name>
<sequence>MFKTFINKVSGVLFTALLAVTAYFIAQFPLFLKLKISPLILAIITGIIIGNGFLNKFPYTWEYGIKFSQQKLLRLGIILFGFRITFQEIAKVGMKGLIIDSVIVASTLLIGVFIGIKILKIDRDTSILTTAGSSICGAAAVLATEPVLKSENYKTAVAVGTVVLFGTLAMFTYPLGLNHINMAETYKGIYIGSTVHEVAQVVGTASAVGKIATDTAVIVKLTRVMLLAPFLLILSIVLQKNIKGKTKTKITIPWFVIFFILVSGFNSLNLLSPAIIRWINVTDTLILTMAMGALGLETNYTKLSSVGIKPLLLSLTLFLWLSMGGFLINKALFSLSL</sequence>
<protein>
    <submittedName>
        <fullName evidence="8">YeiH family putative sulfate export transporter</fullName>
    </submittedName>
</protein>
<feature type="transmembrane region" description="Helical" evidence="7">
    <location>
        <begin position="39"/>
        <end position="59"/>
    </location>
</feature>
<organism evidence="8 9">
    <name type="scientific">Flexistipes sinusarabici</name>
    <dbReference type="NCBI Taxonomy" id="2352"/>
    <lineage>
        <taxon>Bacteria</taxon>
        <taxon>Pseudomonadati</taxon>
        <taxon>Deferribacterota</taxon>
        <taxon>Deferribacteres</taxon>
        <taxon>Deferribacterales</taxon>
        <taxon>Flexistipitaceae</taxon>
        <taxon>Flexistipes</taxon>
    </lineage>
</organism>
<feature type="transmembrane region" description="Helical" evidence="7">
    <location>
        <begin position="156"/>
        <end position="176"/>
    </location>
</feature>
<dbReference type="Pfam" id="PF03601">
    <property type="entry name" value="Cons_hypoth698"/>
    <property type="match status" value="1"/>
</dbReference>
<dbReference type="RefSeq" id="WP_303700633.1">
    <property type="nucleotide sequence ID" value="NZ_VSIV01000094.1"/>
</dbReference>
<dbReference type="InterPro" id="IPR018383">
    <property type="entry name" value="UPF0324_pro"/>
</dbReference>
<keyword evidence="5 7" id="KW-1133">Transmembrane helix</keyword>
<feature type="transmembrane region" description="Helical" evidence="7">
    <location>
        <begin position="12"/>
        <end position="32"/>
    </location>
</feature>
<dbReference type="PANTHER" id="PTHR30106">
    <property type="entry name" value="INNER MEMBRANE PROTEIN YEIH-RELATED"/>
    <property type="match status" value="1"/>
</dbReference>
<dbReference type="EMBL" id="VSIV01000094">
    <property type="protein sequence ID" value="TYB33875.1"/>
    <property type="molecule type" value="Genomic_DNA"/>
</dbReference>
<feature type="transmembrane region" description="Helical" evidence="7">
    <location>
        <begin position="308"/>
        <end position="328"/>
    </location>
</feature>
<feature type="transmembrane region" description="Helical" evidence="7">
    <location>
        <begin position="217"/>
        <end position="238"/>
    </location>
</feature>
<keyword evidence="4 7" id="KW-0812">Transmembrane</keyword>
<accession>A0A5D0MPC9</accession>
<feature type="transmembrane region" description="Helical" evidence="7">
    <location>
        <begin position="97"/>
        <end position="119"/>
    </location>
</feature>
<feature type="transmembrane region" description="Helical" evidence="7">
    <location>
        <begin position="71"/>
        <end position="90"/>
    </location>
</feature>
<feature type="transmembrane region" description="Helical" evidence="7">
    <location>
        <begin position="250"/>
        <end position="268"/>
    </location>
</feature>
<keyword evidence="3" id="KW-1003">Cell membrane</keyword>
<evidence type="ECO:0000313" key="9">
    <source>
        <dbReference type="Proteomes" id="UP000323337"/>
    </source>
</evidence>
<evidence type="ECO:0000256" key="6">
    <source>
        <dbReference type="ARBA" id="ARBA00023136"/>
    </source>
</evidence>
<evidence type="ECO:0000256" key="3">
    <source>
        <dbReference type="ARBA" id="ARBA00022475"/>
    </source>
</evidence>
<evidence type="ECO:0000313" key="8">
    <source>
        <dbReference type="EMBL" id="TYB33875.1"/>
    </source>
</evidence>
<evidence type="ECO:0000256" key="7">
    <source>
        <dbReference type="SAM" id="Phobius"/>
    </source>
</evidence>
<dbReference type="NCBIfam" id="TIGR00698">
    <property type="entry name" value="YeiH family putative sulfate export transporter"/>
    <property type="match status" value="1"/>
</dbReference>
<feature type="transmembrane region" description="Helical" evidence="7">
    <location>
        <begin position="274"/>
        <end position="296"/>
    </location>
</feature>
<proteinExistence type="inferred from homology"/>
<comment type="caution">
    <text evidence="8">The sequence shown here is derived from an EMBL/GenBank/DDBJ whole genome shotgun (WGS) entry which is preliminary data.</text>
</comment>
<comment type="similarity">
    <text evidence="2">Belongs to the UPF0324 family.</text>
</comment>
<gene>
    <name evidence="8" type="ORF">FXF49_04095</name>
</gene>
<evidence type="ECO:0000256" key="2">
    <source>
        <dbReference type="ARBA" id="ARBA00007977"/>
    </source>
</evidence>
<dbReference type="InterPro" id="IPR004630">
    <property type="entry name" value="UPF0324_YeiH-like"/>
</dbReference>
<reference evidence="8 9" key="1">
    <citation type="submission" date="2019-08" db="EMBL/GenBank/DDBJ databases">
        <title>Genomic characterization of a novel candidate phylum (ARYD3) from a high temperature, high salinity tertiary oil reservoir in north central Oklahoma, USA.</title>
        <authorList>
            <person name="Youssef N.H."/>
            <person name="Yadav A."/>
            <person name="Elshahed M.S."/>
        </authorList>
    </citation>
    <scope>NUCLEOTIDE SEQUENCE [LARGE SCALE GENOMIC DNA]</scope>
    <source>
        <strain evidence="8">ARYD1</strain>
    </source>
</reference>
<dbReference type="AlphaFoldDB" id="A0A5D0MPC9"/>
<keyword evidence="6 7" id="KW-0472">Membrane</keyword>
<evidence type="ECO:0000256" key="5">
    <source>
        <dbReference type="ARBA" id="ARBA00022989"/>
    </source>
</evidence>
<dbReference type="Proteomes" id="UP000323337">
    <property type="component" value="Unassembled WGS sequence"/>
</dbReference>
<evidence type="ECO:0000256" key="4">
    <source>
        <dbReference type="ARBA" id="ARBA00022692"/>
    </source>
</evidence>
<comment type="subcellular location">
    <subcellularLocation>
        <location evidence="1">Cell membrane</location>
        <topology evidence="1">Multi-pass membrane protein</topology>
    </subcellularLocation>
</comment>
<evidence type="ECO:0000256" key="1">
    <source>
        <dbReference type="ARBA" id="ARBA00004651"/>
    </source>
</evidence>
<dbReference type="PANTHER" id="PTHR30106:SF2">
    <property type="entry name" value="UPF0324 INNER MEMBRANE PROTEIN YEIH"/>
    <property type="match status" value="1"/>
</dbReference>
<feature type="transmembrane region" description="Helical" evidence="7">
    <location>
        <begin position="125"/>
        <end position="144"/>
    </location>
</feature>